<reference evidence="4 6" key="1">
    <citation type="journal article" date="2017" name="Nature">
        <title>The sunflower genome provides insights into oil metabolism, flowering and Asterid evolution.</title>
        <authorList>
            <person name="Badouin H."/>
            <person name="Gouzy J."/>
            <person name="Grassa C.J."/>
            <person name="Murat F."/>
            <person name="Staton S.E."/>
            <person name="Cottret L."/>
            <person name="Lelandais-Briere C."/>
            <person name="Owens G.L."/>
            <person name="Carrere S."/>
            <person name="Mayjonade B."/>
            <person name="Legrand L."/>
            <person name="Gill N."/>
            <person name="Kane N.C."/>
            <person name="Bowers J.E."/>
            <person name="Hubner S."/>
            <person name="Bellec A."/>
            <person name="Berard A."/>
            <person name="Berges H."/>
            <person name="Blanchet N."/>
            <person name="Boniface M.C."/>
            <person name="Brunel D."/>
            <person name="Catrice O."/>
            <person name="Chaidir N."/>
            <person name="Claudel C."/>
            <person name="Donnadieu C."/>
            <person name="Faraut T."/>
            <person name="Fievet G."/>
            <person name="Helmstetter N."/>
            <person name="King M."/>
            <person name="Knapp S.J."/>
            <person name="Lai Z."/>
            <person name="Le Paslier M.C."/>
            <person name="Lippi Y."/>
            <person name="Lorenzon L."/>
            <person name="Mandel J.R."/>
            <person name="Marage G."/>
            <person name="Marchand G."/>
            <person name="Marquand E."/>
            <person name="Bret-Mestries E."/>
            <person name="Morien E."/>
            <person name="Nambeesan S."/>
            <person name="Nguyen T."/>
            <person name="Pegot-Espagnet P."/>
            <person name="Pouilly N."/>
            <person name="Raftis F."/>
            <person name="Sallet E."/>
            <person name="Schiex T."/>
            <person name="Thomas J."/>
            <person name="Vandecasteele C."/>
            <person name="Vares D."/>
            <person name="Vear F."/>
            <person name="Vautrin S."/>
            <person name="Crespi M."/>
            <person name="Mangin B."/>
            <person name="Burke J.M."/>
            <person name="Salse J."/>
            <person name="Munos S."/>
            <person name="Vincourt P."/>
            <person name="Rieseberg L.H."/>
            <person name="Langlade N.B."/>
        </authorList>
    </citation>
    <scope>NUCLEOTIDE SEQUENCE [LARGE SCALE GENOMIC DNA]</scope>
    <source>
        <strain evidence="6">cv. SF193</strain>
        <tissue evidence="4">Leaves</tissue>
    </source>
</reference>
<keyword evidence="6" id="KW-1185">Reference proteome</keyword>
<dbReference type="Gramene" id="mRNA:HanXRQr2_Chr13g0609571">
    <property type="protein sequence ID" value="CDS:HanXRQr2_Chr13g0609571.1"/>
    <property type="gene ID" value="HanXRQr2_Chr13g0609571"/>
</dbReference>
<sequence>MVMIGKLLRVTRRQLHTIISRDRIKPANPTPSHLQTYNLSEIDLLAEKAYMPLILFYPKNASCSLTAHDKASVLKKSLSQSLTKYHHFAGRLPTRTTPYVDCNDEGIVFLEARNDSRLDAFQLTSAQDGNLDYLFADDMVCYNSPHNRNLVGVQLNHFACGGVGLAISVSHLVGDGCTLGSFMLHWASVARYGSPDHKEVLPLNPHFIHVPRTNSPLSEAPVMNQHHASSTTRVMKKFVFPNSKLSDLKKVVATETNNPTRVEVLTSLLYRKAVAAATTKSGCFKPSYLFMMADIRKHFVDKLPQTTVGNFVSMMMVPTRHESQTSISMLVAEIKKQKLQLKGVQSVEQAAKSLKLVHSKFRNDDLEHLANGSYASSSLCGMAFGKVDFGWGKPMAKALALRSAGRNAFLLMDSTDGDGIEAHVILENEDMEIFQNDKELLSFCQINM</sequence>
<dbReference type="InParanoid" id="A0A251SVY2"/>
<evidence type="ECO:0000313" key="6">
    <source>
        <dbReference type="Proteomes" id="UP000215914"/>
    </source>
</evidence>
<dbReference type="EMBL" id="MNCJ02000328">
    <property type="protein sequence ID" value="KAF5775210.1"/>
    <property type="molecule type" value="Genomic_DNA"/>
</dbReference>
<dbReference type="OMA" id="GHEMETE"/>
<dbReference type="InterPro" id="IPR023213">
    <property type="entry name" value="CAT-like_dom_sf"/>
</dbReference>
<gene>
    <name evidence="5" type="ORF">HannXRQ_Chr13g0419411</name>
    <name evidence="4" type="ORF">HanXRQr2_Chr13g0609571</name>
</gene>
<evidence type="ECO:0000313" key="5">
    <source>
        <dbReference type="EMBL" id="OTG03015.1"/>
    </source>
</evidence>
<dbReference type="Proteomes" id="UP000215914">
    <property type="component" value="Chromosome 13"/>
</dbReference>
<reference evidence="5" key="2">
    <citation type="submission" date="2017-02" db="EMBL/GenBank/DDBJ databases">
        <title>Sunflower complete genome.</title>
        <authorList>
            <person name="Langlade N."/>
            <person name="Munos S."/>
        </authorList>
    </citation>
    <scope>NUCLEOTIDE SEQUENCE [LARGE SCALE GENOMIC DNA]</scope>
    <source>
        <tissue evidence="5">Leaves</tissue>
    </source>
</reference>
<evidence type="ECO:0000313" key="4">
    <source>
        <dbReference type="EMBL" id="KAF5775210.1"/>
    </source>
</evidence>
<evidence type="ECO:0000256" key="3">
    <source>
        <dbReference type="ARBA" id="ARBA00023315"/>
    </source>
</evidence>
<keyword evidence="2 5" id="KW-0808">Transferase</keyword>
<dbReference type="Gene3D" id="3.30.559.10">
    <property type="entry name" value="Chloramphenicol acetyltransferase-like domain"/>
    <property type="match status" value="2"/>
</dbReference>
<keyword evidence="3 4" id="KW-0012">Acyltransferase</keyword>
<dbReference type="PANTHER" id="PTHR31623">
    <property type="entry name" value="F21J9.9"/>
    <property type="match status" value="1"/>
</dbReference>
<evidence type="ECO:0000256" key="2">
    <source>
        <dbReference type="ARBA" id="ARBA00022679"/>
    </source>
</evidence>
<dbReference type="OrthoDB" id="671439at2759"/>
<proteinExistence type="inferred from homology"/>
<comment type="similarity">
    <text evidence="1">Belongs to the plant acyltransferase family.</text>
</comment>
<dbReference type="EC" id="2.3.1.107" evidence="4"/>
<accession>A0A251SVY2</accession>
<dbReference type="Pfam" id="PF02458">
    <property type="entry name" value="Transferase"/>
    <property type="match status" value="1"/>
</dbReference>
<dbReference type="EMBL" id="CM007902">
    <property type="protein sequence ID" value="OTG03015.1"/>
    <property type="molecule type" value="Genomic_DNA"/>
</dbReference>
<dbReference type="AlphaFoldDB" id="A0A251SVY2"/>
<dbReference type="GO" id="GO:0047162">
    <property type="term" value="F:17-O-deacetylvindoline O-acetyltransferase activity"/>
    <property type="evidence" value="ECO:0007669"/>
    <property type="project" value="UniProtKB-EC"/>
</dbReference>
<reference evidence="4" key="3">
    <citation type="submission" date="2020-06" db="EMBL/GenBank/DDBJ databases">
        <title>Helianthus annuus Genome sequencing and assembly Release 2.</title>
        <authorList>
            <person name="Gouzy J."/>
            <person name="Langlade N."/>
            <person name="Munos S."/>
        </authorList>
    </citation>
    <scope>NUCLEOTIDE SEQUENCE</scope>
    <source>
        <tissue evidence="4">Leaves</tissue>
    </source>
</reference>
<protein>
    <submittedName>
        <fullName evidence="4">Deacetylvindoline O-acetyltransferase</fullName>
        <ecNumber evidence="4">2.3.1.107</ecNumber>
    </submittedName>
    <submittedName>
        <fullName evidence="5">Putative transferase, Chloramphenicol acetyltransferase-like domain protein</fullName>
    </submittedName>
</protein>
<name>A0A251SVY2_HELAN</name>
<evidence type="ECO:0000256" key="1">
    <source>
        <dbReference type="ARBA" id="ARBA00009861"/>
    </source>
</evidence>
<organism evidence="5 6">
    <name type="scientific">Helianthus annuus</name>
    <name type="common">Common sunflower</name>
    <dbReference type="NCBI Taxonomy" id="4232"/>
    <lineage>
        <taxon>Eukaryota</taxon>
        <taxon>Viridiplantae</taxon>
        <taxon>Streptophyta</taxon>
        <taxon>Embryophyta</taxon>
        <taxon>Tracheophyta</taxon>
        <taxon>Spermatophyta</taxon>
        <taxon>Magnoliopsida</taxon>
        <taxon>eudicotyledons</taxon>
        <taxon>Gunneridae</taxon>
        <taxon>Pentapetalae</taxon>
        <taxon>asterids</taxon>
        <taxon>campanulids</taxon>
        <taxon>Asterales</taxon>
        <taxon>Asteraceae</taxon>
        <taxon>Asteroideae</taxon>
        <taxon>Heliantheae alliance</taxon>
        <taxon>Heliantheae</taxon>
        <taxon>Helianthus</taxon>
    </lineage>
</organism>
<dbReference type="PANTHER" id="PTHR31623:SF86">
    <property type="entry name" value="DEACETYLVINDOLINE O-ACETYLTRANSFERASE"/>
    <property type="match status" value="1"/>
</dbReference>